<keyword evidence="2" id="KW-0732">Signal</keyword>
<dbReference type="EMBL" id="JAGTJQ010000013">
    <property type="protein sequence ID" value="KAH7014431.1"/>
    <property type="molecule type" value="Genomic_DNA"/>
</dbReference>
<name>A0A9P9BJA3_9PEZI</name>
<keyword evidence="1" id="KW-0472">Membrane</keyword>
<dbReference type="GeneID" id="70190861"/>
<keyword evidence="1" id="KW-0812">Transmembrane</keyword>
<sequence>MQPRLSPARAMRALTLGIFVAARSTTAQSGGSSSSCSYKDASLATTNLCIDTSYVKPAEATFALPPLFTDSVLFYYAIDALGPDEAIQYDITLGNTGLRDSSMVAYWFDYDLEDVALADKTNFTVETAYKVYFTKLPSAATGGGNGGCDGLLGSMCADSIRNRVEYLAFDDVVKPLDKLDDAKQWGNIVGCPVGIERESLNYGGAGDFDKGGIGSDLVVPVAEFVIQYNTNSNLAGLYGKYQIPPPGNSSAAWSRTLRPSRAFREQLDYAAISVIARYQSLDRSIGPQAAKSRKGSKVQVALACAKLPANTKPPPVGPQGGSAVAPRPALWAVLLGYAMAVLWLSIPR</sequence>
<reference evidence="3" key="1">
    <citation type="journal article" date="2021" name="Nat. Commun.">
        <title>Genetic determinants of endophytism in the Arabidopsis root mycobiome.</title>
        <authorList>
            <person name="Mesny F."/>
            <person name="Miyauchi S."/>
            <person name="Thiergart T."/>
            <person name="Pickel B."/>
            <person name="Atanasova L."/>
            <person name="Karlsson M."/>
            <person name="Huettel B."/>
            <person name="Barry K.W."/>
            <person name="Haridas S."/>
            <person name="Chen C."/>
            <person name="Bauer D."/>
            <person name="Andreopoulos W."/>
            <person name="Pangilinan J."/>
            <person name="LaButti K."/>
            <person name="Riley R."/>
            <person name="Lipzen A."/>
            <person name="Clum A."/>
            <person name="Drula E."/>
            <person name="Henrissat B."/>
            <person name="Kohler A."/>
            <person name="Grigoriev I.V."/>
            <person name="Martin F.M."/>
            <person name="Hacquard S."/>
        </authorList>
    </citation>
    <scope>NUCLEOTIDE SEQUENCE</scope>
    <source>
        <strain evidence="3">MPI-CAGE-CH-0230</strain>
    </source>
</reference>
<evidence type="ECO:0000313" key="3">
    <source>
        <dbReference type="EMBL" id="KAH7014431.1"/>
    </source>
</evidence>
<gene>
    <name evidence="3" type="ORF">B0I36DRAFT_389329</name>
</gene>
<evidence type="ECO:0000256" key="2">
    <source>
        <dbReference type="SAM" id="SignalP"/>
    </source>
</evidence>
<protein>
    <submittedName>
        <fullName evidence="3">Uncharacterized protein</fullName>
    </submittedName>
</protein>
<proteinExistence type="predicted"/>
<dbReference type="Proteomes" id="UP000756346">
    <property type="component" value="Unassembled WGS sequence"/>
</dbReference>
<keyword evidence="4" id="KW-1185">Reference proteome</keyword>
<evidence type="ECO:0000313" key="4">
    <source>
        <dbReference type="Proteomes" id="UP000756346"/>
    </source>
</evidence>
<dbReference type="AlphaFoldDB" id="A0A9P9BJA3"/>
<dbReference type="RefSeq" id="XP_046005398.1">
    <property type="nucleotide sequence ID" value="XM_046161315.1"/>
</dbReference>
<comment type="caution">
    <text evidence="3">The sequence shown here is derived from an EMBL/GenBank/DDBJ whole genome shotgun (WGS) entry which is preliminary data.</text>
</comment>
<organism evidence="3 4">
    <name type="scientific">Microdochium trichocladiopsis</name>
    <dbReference type="NCBI Taxonomy" id="1682393"/>
    <lineage>
        <taxon>Eukaryota</taxon>
        <taxon>Fungi</taxon>
        <taxon>Dikarya</taxon>
        <taxon>Ascomycota</taxon>
        <taxon>Pezizomycotina</taxon>
        <taxon>Sordariomycetes</taxon>
        <taxon>Xylariomycetidae</taxon>
        <taxon>Xylariales</taxon>
        <taxon>Microdochiaceae</taxon>
        <taxon>Microdochium</taxon>
    </lineage>
</organism>
<feature type="chain" id="PRO_5040203687" evidence="2">
    <location>
        <begin position="28"/>
        <end position="348"/>
    </location>
</feature>
<feature type="transmembrane region" description="Helical" evidence="1">
    <location>
        <begin position="329"/>
        <end position="346"/>
    </location>
</feature>
<keyword evidence="1" id="KW-1133">Transmembrane helix</keyword>
<evidence type="ECO:0000256" key="1">
    <source>
        <dbReference type="SAM" id="Phobius"/>
    </source>
</evidence>
<feature type="signal peptide" evidence="2">
    <location>
        <begin position="1"/>
        <end position="27"/>
    </location>
</feature>
<accession>A0A9P9BJA3</accession>